<dbReference type="InterPro" id="IPR036388">
    <property type="entry name" value="WH-like_DNA-bd_sf"/>
</dbReference>
<dbReference type="GO" id="GO:0016987">
    <property type="term" value="F:sigma factor activity"/>
    <property type="evidence" value="ECO:0007669"/>
    <property type="project" value="UniProtKB-KW"/>
</dbReference>
<dbReference type="InterPro" id="IPR013324">
    <property type="entry name" value="RNA_pol_sigma_r3/r4-like"/>
</dbReference>
<comment type="similarity">
    <text evidence="1">Belongs to the sigma-70 factor family. ECF subfamily.</text>
</comment>
<dbReference type="InterPro" id="IPR007627">
    <property type="entry name" value="RNA_pol_sigma70_r2"/>
</dbReference>
<evidence type="ECO:0000256" key="3">
    <source>
        <dbReference type="ARBA" id="ARBA00023082"/>
    </source>
</evidence>
<sequence>MGRTSEREFTAFVHERGDVLLRVAQALAGDRYSAEDLLQNALAKAYARWPRIRGDAEPYVRQILYHDQVSAWRRRGRRPEVPHAEVPEPPAADTQHDHETAVRILLRDALLMLPPRQRAVLVLRYLEDQSVEQTATALGCRPGTVASQASRALTKLRQLVPEFAEMTDREEAIR</sequence>
<keyword evidence="3" id="KW-0731">Sigma factor</keyword>
<dbReference type="InterPro" id="IPR039425">
    <property type="entry name" value="RNA_pol_sigma-70-like"/>
</dbReference>
<protein>
    <submittedName>
        <fullName evidence="9">RNA polymerase sigma-70 factor (Sigma-E family)</fullName>
    </submittedName>
</protein>
<dbReference type="SUPFAM" id="SSF88946">
    <property type="entry name" value="Sigma2 domain of RNA polymerase sigma factors"/>
    <property type="match status" value="1"/>
</dbReference>
<evidence type="ECO:0000256" key="6">
    <source>
        <dbReference type="SAM" id="MobiDB-lite"/>
    </source>
</evidence>
<feature type="domain" description="RNA polymerase sigma factor 70 region 4 type 2" evidence="8">
    <location>
        <begin position="105"/>
        <end position="156"/>
    </location>
</feature>
<dbReference type="PANTHER" id="PTHR43133:SF50">
    <property type="entry name" value="ECF RNA POLYMERASE SIGMA FACTOR SIGM"/>
    <property type="match status" value="1"/>
</dbReference>
<dbReference type="InterPro" id="IPR013325">
    <property type="entry name" value="RNA_pol_sigma_r2"/>
</dbReference>
<reference evidence="9" key="1">
    <citation type="submission" date="2020-10" db="EMBL/GenBank/DDBJ databases">
        <title>Sequencing the genomes of 1000 actinobacteria strains.</title>
        <authorList>
            <person name="Klenk H.-P."/>
        </authorList>
    </citation>
    <scope>NUCLEOTIDE SEQUENCE</scope>
    <source>
        <strain evidence="9">DSM 46832</strain>
    </source>
</reference>
<dbReference type="GO" id="GO:0006352">
    <property type="term" value="P:DNA-templated transcription initiation"/>
    <property type="evidence" value="ECO:0007669"/>
    <property type="project" value="InterPro"/>
</dbReference>
<evidence type="ECO:0000259" key="8">
    <source>
        <dbReference type="Pfam" id="PF08281"/>
    </source>
</evidence>
<dbReference type="AlphaFoldDB" id="A0A927QVT0"/>
<evidence type="ECO:0000259" key="7">
    <source>
        <dbReference type="Pfam" id="PF04542"/>
    </source>
</evidence>
<dbReference type="Gene3D" id="1.10.1740.10">
    <property type="match status" value="1"/>
</dbReference>
<dbReference type="SUPFAM" id="SSF88659">
    <property type="entry name" value="Sigma3 and sigma4 domains of RNA polymerase sigma factors"/>
    <property type="match status" value="1"/>
</dbReference>
<dbReference type="RefSeq" id="WP_192766174.1">
    <property type="nucleotide sequence ID" value="NZ_JADBEB010000001.1"/>
</dbReference>
<dbReference type="EMBL" id="JADBEB010000001">
    <property type="protein sequence ID" value="MBE1486090.1"/>
    <property type="molecule type" value="Genomic_DNA"/>
</dbReference>
<dbReference type="PANTHER" id="PTHR43133">
    <property type="entry name" value="RNA POLYMERASE ECF-TYPE SIGMA FACTO"/>
    <property type="match status" value="1"/>
</dbReference>
<evidence type="ECO:0000256" key="4">
    <source>
        <dbReference type="ARBA" id="ARBA00023125"/>
    </source>
</evidence>
<dbReference type="GO" id="GO:0003677">
    <property type="term" value="F:DNA binding"/>
    <property type="evidence" value="ECO:0007669"/>
    <property type="project" value="UniProtKB-KW"/>
</dbReference>
<name>A0A927QVT0_9ACTN</name>
<dbReference type="NCBIfam" id="TIGR02937">
    <property type="entry name" value="sigma70-ECF"/>
    <property type="match status" value="1"/>
</dbReference>
<accession>A0A927QVT0</accession>
<dbReference type="InterPro" id="IPR013249">
    <property type="entry name" value="RNA_pol_sigma70_r4_t2"/>
</dbReference>
<feature type="domain" description="RNA polymerase sigma-70 region 2" evidence="7">
    <location>
        <begin position="15"/>
        <end position="78"/>
    </location>
</feature>
<gene>
    <name evidence="9" type="ORF">H4W31_001728</name>
</gene>
<dbReference type="Pfam" id="PF08281">
    <property type="entry name" value="Sigma70_r4_2"/>
    <property type="match status" value="1"/>
</dbReference>
<evidence type="ECO:0000256" key="2">
    <source>
        <dbReference type="ARBA" id="ARBA00023015"/>
    </source>
</evidence>
<keyword evidence="10" id="KW-1185">Reference proteome</keyword>
<dbReference type="CDD" id="cd06171">
    <property type="entry name" value="Sigma70_r4"/>
    <property type="match status" value="1"/>
</dbReference>
<dbReference type="NCBIfam" id="TIGR02983">
    <property type="entry name" value="SigE-fam_strep"/>
    <property type="match status" value="1"/>
</dbReference>
<evidence type="ECO:0000256" key="1">
    <source>
        <dbReference type="ARBA" id="ARBA00010641"/>
    </source>
</evidence>
<keyword evidence="5" id="KW-0804">Transcription</keyword>
<dbReference type="Gene3D" id="1.10.10.10">
    <property type="entry name" value="Winged helix-like DNA-binding domain superfamily/Winged helix DNA-binding domain"/>
    <property type="match status" value="1"/>
</dbReference>
<evidence type="ECO:0000256" key="5">
    <source>
        <dbReference type="ARBA" id="ARBA00023163"/>
    </source>
</evidence>
<comment type="caution">
    <text evidence="9">The sequence shown here is derived from an EMBL/GenBank/DDBJ whole genome shotgun (WGS) entry which is preliminary data.</text>
</comment>
<proteinExistence type="inferred from homology"/>
<organism evidence="9 10">
    <name type="scientific">Plantactinospora soyae</name>
    <dbReference type="NCBI Taxonomy" id="1544732"/>
    <lineage>
        <taxon>Bacteria</taxon>
        <taxon>Bacillati</taxon>
        <taxon>Actinomycetota</taxon>
        <taxon>Actinomycetes</taxon>
        <taxon>Micromonosporales</taxon>
        <taxon>Micromonosporaceae</taxon>
        <taxon>Plantactinospora</taxon>
    </lineage>
</organism>
<dbReference type="InterPro" id="IPR014284">
    <property type="entry name" value="RNA_pol_sigma-70_dom"/>
</dbReference>
<evidence type="ECO:0000313" key="10">
    <source>
        <dbReference type="Proteomes" id="UP000649753"/>
    </source>
</evidence>
<dbReference type="Pfam" id="PF04542">
    <property type="entry name" value="Sigma70_r2"/>
    <property type="match status" value="1"/>
</dbReference>
<dbReference type="InterPro" id="IPR014325">
    <property type="entry name" value="RNA_pol_sigma-E_actinobac"/>
</dbReference>
<evidence type="ECO:0000313" key="9">
    <source>
        <dbReference type="EMBL" id="MBE1486090.1"/>
    </source>
</evidence>
<keyword evidence="2" id="KW-0805">Transcription regulation</keyword>
<keyword evidence="4" id="KW-0238">DNA-binding</keyword>
<dbReference type="Proteomes" id="UP000649753">
    <property type="component" value="Unassembled WGS sequence"/>
</dbReference>
<feature type="region of interest" description="Disordered" evidence="6">
    <location>
        <begin position="76"/>
        <end position="97"/>
    </location>
</feature>